<name>A0ABR2TC53_9ROSI</name>
<comment type="caution">
    <text evidence="2">The sequence shown here is derived from an EMBL/GenBank/DDBJ whole genome shotgun (WGS) entry which is preliminary data.</text>
</comment>
<evidence type="ECO:0000313" key="3">
    <source>
        <dbReference type="Proteomes" id="UP001396334"/>
    </source>
</evidence>
<accession>A0ABR2TC53</accession>
<dbReference type="Proteomes" id="UP001396334">
    <property type="component" value="Unassembled WGS sequence"/>
</dbReference>
<keyword evidence="1" id="KW-1133">Transmembrane helix</keyword>
<proteinExistence type="predicted"/>
<feature type="transmembrane region" description="Helical" evidence="1">
    <location>
        <begin position="89"/>
        <end position="106"/>
    </location>
</feature>
<reference evidence="2 3" key="1">
    <citation type="journal article" date="2024" name="G3 (Bethesda)">
        <title>Genome assembly of Hibiscus sabdariffa L. provides insights into metabolisms of medicinal natural products.</title>
        <authorList>
            <person name="Kim T."/>
        </authorList>
    </citation>
    <scope>NUCLEOTIDE SEQUENCE [LARGE SCALE GENOMIC DNA]</scope>
    <source>
        <strain evidence="2">TK-2024</strain>
        <tissue evidence="2">Old leaves</tissue>
    </source>
</reference>
<keyword evidence="1" id="KW-0812">Transmembrane</keyword>
<dbReference type="EMBL" id="JBBPBN010000006">
    <property type="protein sequence ID" value="KAK9035067.1"/>
    <property type="molecule type" value="Genomic_DNA"/>
</dbReference>
<keyword evidence="3" id="KW-1185">Reference proteome</keyword>
<evidence type="ECO:0000313" key="2">
    <source>
        <dbReference type="EMBL" id="KAK9035067.1"/>
    </source>
</evidence>
<keyword evidence="1" id="KW-0472">Membrane</keyword>
<sequence length="126" mass="13979">MSEALFAQRSSILFVHVESVLLQHKWMLTSLGPFEKCNVKALNEIRGLSACKTSSCSHNLCSCFFGSSHMERYGNFYVASRMVRILSRLHLLYAIGIVALYVGLFVKNLKAYGALSLELVVSSGVN</sequence>
<gene>
    <name evidence="2" type="ORF">V6N11_077118</name>
</gene>
<evidence type="ECO:0000256" key="1">
    <source>
        <dbReference type="SAM" id="Phobius"/>
    </source>
</evidence>
<protein>
    <submittedName>
        <fullName evidence="2">Uncharacterized protein</fullName>
    </submittedName>
</protein>
<organism evidence="2 3">
    <name type="scientific">Hibiscus sabdariffa</name>
    <name type="common">roselle</name>
    <dbReference type="NCBI Taxonomy" id="183260"/>
    <lineage>
        <taxon>Eukaryota</taxon>
        <taxon>Viridiplantae</taxon>
        <taxon>Streptophyta</taxon>
        <taxon>Embryophyta</taxon>
        <taxon>Tracheophyta</taxon>
        <taxon>Spermatophyta</taxon>
        <taxon>Magnoliopsida</taxon>
        <taxon>eudicotyledons</taxon>
        <taxon>Gunneridae</taxon>
        <taxon>Pentapetalae</taxon>
        <taxon>rosids</taxon>
        <taxon>malvids</taxon>
        <taxon>Malvales</taxon>
        <taxon>Malvaceae</taxon>
        <taxon>Malvoideae</taxon>
        <taxon>Hibiscus</taxon>
    </lineage>
</organism>